<keyword evidence="2" id="KW-1133">Transmembrane helix</keyword>
<feature type="compositionally biased region" description="Polar residues" evidence="1">
    <location>
        <begin position="374"/>
        <end position="383"/>
    </location>
</feature>
<feature type="transmembrane region" description="Helical" evidence="2">
    <location>
        <begin position="229"/>
        <end position="254"/>
    </location>
</feature>
<name>A0A8H8BSY1_9HELO</name>
<keyword evidence="2" id="KW-0472">Membrane</keyword>
<reference evidence="3" key="1">
    <citation type="submission" date="2021-02" db="EMBL/GenBank/DDBJ databases">
        <title>Genome sequence Cadophora malorum strain M34.</title>
        <authorList>
            <person name="Stefanovic E."/>
            <person name="Vu D."/>
            <person name="Scully C."/>
            <person name="Dijksterhuis J."/>
            <person name="Roader J."/>
            <person name="Houbraken J."/>
        </authorList>
    </citation>
    <scope>NUCLEOTIDE SEQUENCE</scope>
    <source>
        <strain evidence="3">M34</strain>
    </source>
</reference>
<accession>A0A8H8BSY1</accession>
<dbReference type="InterPro" id="IPR031606">
    <property type="entry name" value="Kch1/2"/>
</dbReference>
<gene>
    <name evidence="3" type="ORF">IFR04_003927</name>
</gene>
<comment type="caution">
    <text evidence="3">The sequence shown here is derived from an EMBL/GenBank/DDBJ whole genome shotgun (WGS) entry which is preliminary data.</text>
</comment>
<feature type="compositionally biased region" description="Polar residues" evidence="1">
    <location>
        <begin position="422"/>
        <end position="432"/>
    </location>
</feature>
<dbReference type="PANTHER" id="PTHR36424">
    <property type="entry name" value="PHEROMONE-REGULATED MEMBRANE PROTEIN 6"/>
    <property type="match status" value="1"/>
</dbReference>
<sequence>MGCSGRVKADDIRPEQKWDFISLNDFHSGSCIEFFAYGYLWISLFISVAVYAVDTFTAVNLLAFDKWSGTFEPPVDFDVQKWIFAGCIIASWVNVGYEHLRAMRVMKRGAVAESYLDSLAIRLQSIRVGKGRGWRRFLVFSELTKSKKGAEYVALFTYFGFQSWIRIILCQGPRQVLNSLTLWSVVKANIDGDAQNAGSAILTFFKNLGKLAEENNQQAVVLSGMAFTLVIWVVGALSLLLSALFYVLFLWHYIPNADGGLSGYCERKINRRLAAIVSVKVNKALEEEERKRIKADAKAAKKGEKPLGRQATLPTMFDQKTDDSLPPMPMMNRNDTMTTLPVYSSRPGTPSGQPPLPGLELDQLDQKRPGGPSRNVTGSSFASNAPLMGNASDMGYARSGSPAPSLPPLDTNGYPAPPLRTMTANSTNSSNWGRGPQPPRMPSAMGDRGYTASPVSYENGSPMNSSPMDQYGRPLPRAVGELRSNTPAGPAPSMGPRTPFDQGHGSNPSQGSVDNFGRNSPAPTSAGYQPYNPTVRSASPGPGTPNFPNNTPQYRNMTDPGQRGSPQADYFNGAPQIPRPGTAQQVGPRGVGGSVGPSNGISRLASPAPYNQSPSFMGPGAPSYRR</sequence>
<feature type="compositionally biased region" description="Low complexity" evidence="1">
    <location>
        <begin position="540"/>
        <end position="552"/>
    </location>
</feature>
<evidence type="ECO:0000256" key="1">
    <source>
        <dbReference type="SAM" id="MobiDB-lite"/>
    </source>
</evidence>
<feature type="compositionally biased region" description="Polar residues" evidence="1">
    <location>
        <begin position="504"/>
        <end position="537"/>
    </location>
</feature>
<dbReference type="Proteomes" id="UP000664132">
    <property type="component" value="Unassembled WGS sequence"/>
</dbReference>
<dbReference type="GO" id="GO:0015079">
    <property type="term" value="F:potassium ion transmembrane transporter activity"/>
    <property type="evidence" value="ECO:0007669"/>
    <property type="project" value="InterPro"/>
</dbReference>
<dbReference type="Pfam" id="PF16944">
    <property type="entry name" value="KCH"/>
    <property type="match status" value="1"/>
</dbReference>
<evidence type="ECO:0008006" key="5">
    <source>
        <dbReference type="Google" id="ProtNLM"/>
    </source>
</evidence>
<protein>
    <recommendedName>
        <fullName evidence="5">Pheromone-regulated membrane protein</fullName>
    </recommendedName>
</protein>
<feature type="compositionally biased region" description="Polar residues" evidence="1">
    <location>
        <begin position="333"/>
        <end position="351"/>
    </location>
</feature>
<keyword evidence="4" id="KW-1185">Reference proteome</keyword>
<dbReference type="EMBL" id="JAFJYH010000042">
    <property type="protein sequence ID" value="KAG4422857.1"/>
    <property type="molecule type" value="Genomic_DNA"/>
</dbReference>
<dbReference type="GO" id="GO:0005886">
    <property type="term" value="C:plasma membrane"/>
    <property type="evidence" value="ECO:0007669"/>
    <property type="project" value="InterPro"/>
</dbReference>
<evidence type="ECO:0000256" key="2">
    <source>
        <dbReference type="SAM" id="Phobius"/>
    </source>
</evidence>
<feature type="region of interest" description="Disordered" evidence="1">
    <location>
        <begin position="295"/>
        <end position="626"/>
    </location>
</feature>
<keyword evidence="2" id="KW-0812">Transmembrane</keyword>
<feature type="compositionally biased region" description="Polar residues" evidence="1">
    <location>
        <begin position="453"/>
        <end position="468"/>
    </location>
</feature>
<feature type="transmembrane region" description="Helical" evidence="2">
    <location>
        <begin position="79"/>
        <end position="97"/>
    </location>
</feature>
<feature type="compositionally biased region" description="Basic and acidic residues" evidence="1">
    <location>
        <begin position="295"/>
        <end position="307"/>
    </location>
</feature>
<dbReference type="OrthoDB" id="2128042at2759"/>
<proteinExistence type="predicted"/>
<evidence type="ECO:0000313" key="3">
    <source>
        <dbReference type="EMBL" id="KAG4422857.1"/>
    </source>
</evidence>
<organism evidence="3 4">
    <name type="scientific">Cadophora malorum</name>
    <dbReference type="NCBI Taxonomy" id="108018"/>
    <lineage>
        <taxon>Eukaryota</taxon>
        <taxon>Fungi</taxon>
        <taxon>Dikarya</taxon>
        <taxon>Ascomycota</taxon>
        <taxon>Pezizomycotina</taxon>
        <taxon>Leotiomycetes</taxon>
        <taxon>Helotiales</taxon>
        <taxon>Ploettnerulaceae</taxon>
        <taxon>Cadophora</taxon>
    </lineage>
</organism>
<dbReference type="AlphaFoldDB" id="A0A8H8BSY1"/>
<feature type="transmembrane region" description="Helical" evidence="2">
    <location>
        <begin position="34"/>
        <end position="59"/>
    </location>
</feature>
<evidence type="ECO:0000313" key="4">
    <source>
        <dbReference type="Proteomes" id="UP000664132"/>
    </source>
</evidence>
<dbReference type="PANTHER" id="PTHR36424:SF1">
    <property type="entry name" value="LOW AFFINITY K(+) TRANSPORTER 1-RELATED"/>
    <property type="match status" value="1"/>
</dbReference>